<sequence length="98" mass="10889">MVIVMFRPSLLIPISEFKVLLYLLYMVGYYFGLLSKSKRFVKHETESDNSKAKEGMEIKNVDVDEDGDGDQTAGWGSKDLLLEGGWEWGSNGPLALGG</sequence>
<evidence type="ECO:0000256" key="1">
    <source>
        <dbReference type="SAM" id="MobiDB-lite"/>
    </source>
</evidence>
<dbReference type="Proteomes" id="UP000054477">
    <property type="component" value="Unassembled WGS sequence"/>
</dbReference>
<reference evidence="3 4" key="1">
    <citation type="submission" date="2014-04" db="EMBL/GenBank/DDBJ databases">
        <authorList>
            <consortium name="DOE Joint Genome Institute"/>
            <person name="Kuo A."/>
            <person name="Kohler A."/>
            <person name="Nagy L.G."/>
            <person name="Floudas D."/>
            <person name="Copeland A."/>
            <person name="Barry K.W."/>
            <person name="Cichocki N."/>
            <person name="Veneault-Fourrey C."/>
            <person name="LaButti K."/>
            <person name="Lindquist E.A."/>
            <person name="Lipzen A."/>
            <person name="Lundell T."/>
            <person name="Morin E."/>
            <person name="Murat C."/>
            <person name="Sun H."/>
            <person name="Tunlid A."/>
            <person name="Henrissat B."/>
            <person name="Grigoriev I.V."/>
            <person name="Hibbett D.S."/>
            <person name="Martin F."/>
            <person name="Nordberg H.P."/>
            <person name="Cantor M.N."/>
            <person name="Hua S.X."/>
        </authorList>
    </citation>
    <scope>NUCLEOTIDE SEQUENCE [LARGE SCALE GENOMIC DNA]</scope>
    <source>
        <strain evidence="3 4">LaAM-08-1</strain>
    </source>
</reference>
<evidence type="ECO:0000313" key="3">
    <source>
        <dbReference type="EMBL" id="KIJ97412.1"/>
    </source>
</evidence>
<feature type="compositionally biased region" description="Basic and acidic residues" evidence="1">
    <location>
        <begin position="44"/>
        <end position="62"/>
    </location>
</feature>
<organism evidence="3 4">
    <name type="scientific">Laccaria amethystina LaAM-08-1</name>
    <dbReference type="NCBI Taxonomy" id="1095629"/>
    <lineage>
        <taxon>Eukaryota</taxon>
        <taxon>Fungi</taxon>
        <taxon>Dikarya</taxon>
        <taxon>Basidiomycota</taxon>
        <taxon>Agaricomycotina</taxon>
        <taxon>Agaricomycetes</taxon>
        <taxon>Agaricomycetidae</taxon>
        <taxon>Agaricales</taxon>
        <taxon>Agaricineae</taxon>
        <taxon>Hydnangiaceae</taxon>
        <taxon>Laccaria</taxon>
    </lineage>
</organism>
<protein>
    <recommendedName>
        <fullName evidence="5">Transmembrane protein</fullName>
    </recommendedName>
</protein>
<proteinExistence type="predicted"/>
<dbReference type="HOGENOM" id="CLU_2333908_0_0_1"/>
<evidence type="ECO:0000256" key="2">
    <source>
        <dbReference type="SAM" id="Phobius"/>
    </source>
</evidence>
<dbReference type="AlphaFoldDB" id="A0A0C9XMZ4"/>
<reference evidence="4" key="2">
    <citation type="submission" date="2015-01" db="EMBL/GenBank/DDBJ databases">
        <title>Evolutionary Origins and Diversification of the Mycorrhizal Mutualists.</title>
        <authorList>
            <consortium name="DOE Joint Genome Institute"/>
            <consortium name="Mycorrhizal Genomics Consortium"/>
            <person name="Kohler A."/>
            <person name="Kuo A."/>
            <person name="Nagy L.G."/>
            <person name="Floudas D."/>
            <person name="Copeland A."/>
            <person name="Barry K.W."/>
            <person name="Cichocki N."/>
            <person name="Veneault-Fourrey C."/>
            <person name="LaButti K."/>
            <person name="Lindquist E.A."/>
            <person name="Lipzen A."/>
            <person name="Lundell T."/>
            <person name="Morin E."/>
            <person name="Murat C."/>
            <person name="Riley R."/>
            <person name="Ohm R."/>
            <person name="Sun H."/>
            <person name="Tunlid A."/>
            <person name="Henrissat B."/>
            <person name="Grigoriev I.V."/>
            <person name="Hibbett D.S."/>
            <person name="Martin F."/>
        </authorList>
    </citation>
    <scope>NUCLEOTIDE SEQUENCE [LARGE SCALE GENOMIC DNA]</scope>
    <source>
        <strain evidence="4">LaAM-08-1</strain>
    </source>
</reference>
<name>A0A0C9XMZ4_9AGAR</name>
<evidence type="ECO:0008006" key="5">
    <source>
        <dbReference type="Google" id="ProtNLM"/>
    </source>
</evidence>
<feature type="transmembrane region" description="Helical" evidence="2">
    <location>
        <begin position="12"/>
        <end position="32"/>
    </location>
</feature>
<keyword evidence="2" id="KW-0812">Transmembrane</keyword>
<keyword evidence="2" id="KW-0472">Membrane</keyword>
<gene>
    <name evidence="3" type="ORF">K443DRAFT_681559</name>
</gene>
<evidence type="ECO:0000313" key="4">
    <source>
        <dbReference type="Proteomes" id="UP000054477"/>
    </source>
</evidence>
<dbReference type="EMBL" id="KN838694">
    <property type="protein sequence ID" value="KIJ97412.1"/>
    <property type="molecule type" value="Genomic_DNA"/>
</dbReference>
<accession>A0A0C9XMZ4</accession>
<keyword evidence="4" id="KW-1185">Reference proteome</keyword>
<feature type="region of interest" description="Disordered" evidence="1">
    <location>
        <begin position="44"/>
        <end position="77"/>
    </location>
</feature>
<keyword evidence="2" id="KW-1133">Transmembrane helix</keyword>